<dbReference type="EMBL" id="BAAAZO010000003">
    <property type="protein sequence ID" value="GAA3605780.1"/>
    <property type="molecule type" value="Genomic_DNA"/>
</dbReference>
<sequence>MRRECPIVAVVDQDDGVTQWTPAARDRYAAATAALLETLNAHTALVAARVGRQVEIPDYIDSAQRLQQALDALTEAEFDVCGSFPFSLREDDEDDFEPEDDVAAGAILTVEHRADFEILDEAALVEAGRAAYLTSWPDDVEEDARLTVSSPAQAVGQLIHTHGWQFFENGTDALAPRSSETVIEQDPAEPELDGNR</sequence>
<evidence type="ECO:0000313" key="2">
    <source>
        <dbReference type="EMBL" id="GAA3605780.1"/>
    </source>
</evidence>
<comment type="caution">
    <text evidence="2">The sequence shown here is derived from an EMBL/GenBank/DDBJ whole genome shotgun (WGS) entry which is preliminary data.</text>
</comment>
<evidence type="ECO:0000313" key="3">
    <source>
        <dbReference type="Proteomes" id="UP001501074"/>
    </source>
</evidence>
<keyword evidence="3" id="KW-1185">Reference proteome</keyword>
<name>A0ABP6ZE81_9ACTN</name>
<feature type="region of interest" description="Disordered" evidence="1">
    <location>
        <begin position="175"/>
        <end position="196"/>
    </location>
</feature>
<dbReference type="Proteomes" id="UP001501074">
    <property type="component" value="Unassembled WGS sequence"/>
</dbReference>
<evidence type="ECO:0000256" key="1">
    <source>
        <dbReference type="SAM" id="MobiDB-lite"/>
    </source>
</evidence>
<protein>
    <submittedName>
        <fullName evidence="2">Uncharacterized protein</fullName>
    </submittedName>
</protein>
<gene>
    <name evidence="2" type="ORF">GCM10022223_21980</name>
</gene>
<accession>A0ABP6ZE81</accession>
<reference evidence="3" key="1">
    <citation type="journal article" date="2019" name="Int. J. Syst. Evol. Microbiol.">
        <title>The Global Catalogue of Microorganisms (GCM) 10K type strain sequencing project: providing services to taxonomists for standard genome sequencing and annotation.</title>
        <authorList>
            <consortium name="The Broad Institute Genomics Platform"/>
            <consortium name="The Broad Institute Genome Sequencing Center for Infectious Disease"/>
            <person name="Wu L."/>
            <person name="Ma J."/>
        </authorList>
    </citation>
    <scope>NUCLEOTIDE SEQUENCE [LARGE SCALE GENOMIC DNA]</scope>
    <source>
        <strain evidence="3">JCM 16902</strain>
    </source>
</reference>
<feature type="compositionally biased region" description="Acidic residues" evidence="1">
    <location>
        <begin position="186"/>
        <end position="196"/>
    </location>
</feature>
<proteinExistence type="predicted"/>
<organism evidence="2 3">
    <name type="scientific">Kineosporia mesophila</name>
    <dbReference type="NCBI Taxonomy" id="566012"/>
    <lineage>
        <taxon>Bacteria</taxon>
        <taxon>Bacillati</taxon>
        <taxon>Actinomycetota</taxon>
        <taxon>Actinomycetes</taxon>
        <taxon>Kineosporiales</taxon>
        <taxon>Kineosporiaceae</taxon>
        <taxon>Kineosporia</taxon>
    </lineage>
</organism>